<dbReference type="RefSeq" id="WP_115811591.1">
    <property type="nucleotide sequence ID" value="NZ_QUNI01000003.1"/>
</dbReference>
<dbReference type="PANTHER" id="PTHR34106">
    <property type="entry name" value="GLYCOSIDASE"/>
    <property type="match status" value="1"/>
</dbReference>
<accession>A0A3E0EQC6</accession>
<dbReference type="SUPFAM" id="SSF75005">
    <property type="entry name" value="Arabinanase/levansucrase/invertase"/>
    <property type="match status" value="1"/>
</dbReference>
<evidence type="ECO:0000313" key="4">
    <source>
        <dbReference type="EMBL" id="REH00339.1"/>
    </source>
</evidence>
<comment type="similarity">
    <text evidence="3">Belongs to the glycosyl hydrolase 130 family.</text>
</comment>
<proteinExistence type="inferred from homology"/>
<dbReference type="AlphaFoldDB" id="A0A3E0EQC6"/>
<evidence type="ECO:0000313" key="5">
    <source>
        <dbReference type="Proteomes" id="UP000257136"/>
    </source>
</evidence>
<keyword evidence="2" id="KW-0808">Transferase</keyword>
<keyword evidence="1" id="KW-0328">Glycosyltransferase</keyword>
<dbReference type="OrthoDB" id="9775877at2"/>
<dbReference type="EMBL" id="QUNI01000003">
    <property type="protein sequence ID" value="REH00339.1"/>
    <property type="molecule type" value="Genomic_DNA"/>
</dbReference>
<dbReference type="PANTHER" id="PTHR34106:SF4">
    <property type="entry name" value="BLL5143 PROTEIN"/>
    <property type="match status" value="1"/>
</dbReference>
<dbReference type="InterPro" id="IPR023296">
    <property type="entry name" value="Glyco_hydro_beta-prop_sf"/>
</dbReference>
<dbReference type="InterPro" id="IPR007184">
    <property type="entry name" value="Mannoside_phosphorylase"/>
</dbReference>
<dbReference type="GO" id="GO:0016787">
    <property type="term" value="F:hydrolase activity"/>
    <property type="evidence" value="ECO:0007669"/>
    <property type="project" value="UniProtKB-KW"/>
</dbReference>
<organism evidence="4 5">
    <name type="scientific">Flavobacterium aquicola</name>
    <dbReference type="NCBI Taxonomy" id="1682742"/>
    <lineage>
        <taxon>Bacteria</taxon>
        <taxon>Pseudomonadati</taxon>
        <taxon>Bacteroidota</taxon>
        <taxon>Flavobacteriia</taxon>
        <taxon>Flavobacteriales</taxon>
        <taxon>Flavobacteriaceae</taxon>
        <taxon>Flavobacterium</taxon>
    </lineage>
</organism>
<comment type="caution">
    <text evidence="4">The sequence shown here is derived from an EMBL/GenBank/DDBJ whole genome shotgun (WGS) entry which is preliminary data.</text>
</comment>
<sequence length="492" mass="56422">MKVSVTRKNIKFTPDSSRVVARYFMNGEERTKELIGRILMMSNTEVNNTLEQINREFARRHRNLSALFHRHYDKSKHILKHMQVNDSDLSEERKMLIGSYLTMEYSIESAAFFNPSIVEDFDQSGLEKGEKRVVISFRATGEGHVSSIVFRRGIIDKDNSLKMMRIGDSIDKAEVLHKMMFNKKRILSKLAELHTLDIYSSILLDLPEVFEYSVFKNLLKKELENPNINKEKKEAFEEVLWVMNSFYDIQFKHDSDISERVIFPISEAESRGIEDARFVRFTDDDGSESVIGTYTAYNGHAILPKLITTEDFYTFRVMPLYGEGSTGKGMALFPKKIKGKYAMLGRMDGVNNYLMYSSKVNEWKTPQLIQKPEYAWEFTQVGNCGSPLWTEQGWLVITHGVGAMRRYCIGASLFDLEDPSKEIGRLPEPLLAPLEEEREGYVPNVVYSCGSIIHNNSLILPYAVSDYSSTYAVIDMAELLEALLDSKKIKGL</sequence>
<name>A0A3E0EQC6_9FLAO</name>
<evidence type="ECO:0000256" key="3">
    <source>
        <dbReference type="ARBA" id="ARBA00024356"/>
    </source>
</evidence>
<keyword evidence="5" id="KW-1185">Reference proteome</keyword>
<protein>
    <submittedName>
        <fullName evidence="4">Putative GH43/DUF377 family glycosyl hydrolase</fullName>
    </submittedName>
</protein>
<gene>
    <name evidence="4" type="ORF">C8P67_103321</name>
</gene>
<evidence type="ECO:0000256" key="1">
    <source>
        <dbReference type="ARBA" id="ARBA00022676"/>
    </source>
</evidence>
<dbReference type="CDD" id="cd18613">
    <property type="entry name" value="GH130"/>
    <property type="match status" value="1"/>
</dbReference>
<reference evidence="4 5" key="1">
    <citation type="submission" date="2018-08" db="EMBL/GenBank/DDBJ databases">
        <title>Genomic Encyclopedia of Archaeal and Bacterial Type Strains, Phase II (KMG-II): from individual species to whole genera.</title>
        <authorList>
            <person name="Goeker M."/>
        </authorList>
    </citation>
    <scope>NUCLEOTIDE SEQUENCE [LARGE SCALE GENOMIC DNA]</scope>
    <source>
        <strain evidence="4 5">DSM 100880</strain>
    </source>
</reference>
<dbReference type="Gene3D" id="2.115.10.20">
    <property type="entry name" value="Glycosyl hydrolase domain, family 43"/>
    <property type="match status" value="1"/>
</dbReference>
<dbReference type="Proteomes" id="UP000257136">
    <property type="component" value="Unassembled WGS sequence"/>
</dbReference>
<dbReference type="Pfam" id="PF04041">
    <property type="entry name" value="Glyco_hydro_130"/>
    <property type="match status" value="1"/>
</dbReference>
<keyword evidence="4" id="KW-0378">Hydrolase</keyword>
<dbReference type="GO" id="GO:0016757">
    <property type="term" value="F:glycosyltransferase activity"/>
    <property type="evidence" value="ECO:0007669"/>
    <property type="project" value="UniProtKB-KW"/>
</dbReference>
<evidence type="ECO:0000256" key="2">
    <source>
        <dbReference type="ARBA" id="ARBA00022679"/>
    </source>
</evidence>